<sequence length="1497" mass="167783">MADSTAVDSERSNPVKRLRWATQRRPGTKGVQKRKSIFTRHAARQSIERKRNSAEAAQTGNSGGDGGGGGGGAASPGRTIYFNQPLPASALDDEGRPLQQFVRNKIRTAKYTPLSFVPKNLWFQFQNIANVYFLATIILTFFPIFGASNPGLSAVPLIFIVVVTAIKDAIEDWRRTLLDNQLNNAPVHRLVNWTNVNTSTESVGPWRRIKKATSHSIIWVWKQWKGRKSGKSYSERAMDTDGRRTSTLTARLDAADAGKPVEHANGDVELGRVSGHPGSVADSVSDADFYSASDKEGPSKDEPKDESGSSSQTRVADAPVGPRSYGSVLNPALDTPETARFKAECWKDVRVGDFVRLYNGEQIPADVVVLATSDPDGSCYVETKNLDGETNLKVRTALHSGVAVKRARDCERAQFVLESEPPHANLYAYSGVVRWKQNGRDMAEPVGINNMLLRGCTLRNTEWVVGIVAFTGEETKIMLNSGITPSKRARISKDLNWNVVYNFFLLFIMCLVAGVVGGVTWAGNRTSIRNFEFGSYGKSPGMNGFITFWAAIILFQNLVPISLYISLEIIRTVQAFFIYSDTFMYYEKLDYPCTPKSWNISDDIGQIEYIFSDKTGTLTQNVMEFKKCTINGVAYGEAYTEALAGMQKRQGINVEEEGARAREQIARDRVDMINRMRRMHDNPYARDEDLTFVSSEFVSHLAGDVGPVQQKACEEFMLALALCHTVITERTPGDPPRIEFKAQSPDEAALVATARDVGFTVLGRVDDSIIVNVLGEEREYTVLNTLEFNSARKRMSAIIRMPDGRIILYCKGADSVIFSRLRPGEQQEFRKVTAEHLEMFAREGLRTLCIAMRELNEDEYRKWNAEHDIAAAAVQDREDKLDAVSDLIERDLTLIGGTAIEDRLQDGVPDAIRLLARAGIKLWVLTGDKVETAINIGFSCNLLDNDMDLIVLKVADESLDKAEAELDKNLRLFNKTGSDEELKLAKHNHEPPPPTHALVIDGDTLKLVLDDRMKQKFLLLCKECRSVLCCRVSPSQKAAVVAMVKNGLDVMTLSIGDGANDVAMIQEAHVGVGIAGEEGRQAVMSADFAIGQFRFLTRLMLVHGRWAYRRMAETIANFFYKNMVWTLALFWYQIYTNMDCSYAFDYTYILLFNLAFTSLPVIFMGILDQDVDDTISLAVPQLYRRGIERKEWTETKFWLYMLDGLYQSVICFFFTYLLFRTGSFNSASGRTISDYKRMGVYIANPAVVVVNTYILMNTYRWDWFIVLITSISTLLIFFWTGVYTSFTEGFTFYSAGHQVYGQLSFWVTLLLTIILCLLPRFVAKSYQKIYKPYDVDIIREQVKMGKFDYLKNADPASLSLDTGCKPSSELSSKEFKKRDKTMEDDERPLYPPSVAPTATTHNARSQNGSDGTGYTGQRQSLDRAYPPVVNITAAPGEAAATVPRPSFDRLRSSMDRTRPSFEASPDFTSAAYLSRMESSQSVPRETSRRRDISEDLR</sequence>
<keyword evidence="12 23" id="KW-1133">Transmembrane helix</keyword>
<feature type="transmembrane region" description="Helical" evidence="23">
    <location>
        <begin position="1263"/>
        <end position="1283"/>
    </location>
</feature>
<dbReference type="Gene3D" id="3.40.1110.10">
    <property type="entry name" value="Calcium-transporting ATPase, cytoplasmic domain N"/>
    <property type="match status" value="1"/>
</dbReference>
<dbReference type="GO" id="GO:0005524">
    <property type="term" value="F:ATP binding"/>
    <property type="evidence" value="ECO:0007669"/>
    <property type="project" value="UniProtKB-UniRule"/>
</dbReference>
<feature type="transmembrane region" description="Helical" evidence="23">
    <location>
        <begin position="1238"/>
        <end position="1256"/>
    </location>
</feature>
<feature type="compositionally biased region" description="Polar residues" evidence="24">
    <location>
        <begin position="1396"/>
        <end position="1409"/>
    </location>
</feature>
<evidence type="ECO:0000256" key="14">
    <source>
        <dbReference type="ARBA" id="ARBA00023136"/>
    </source>
</evidence>
<feature type="transmembrane region" description="Helical" evidence="23">
    <location>
        <begin position="151"/>
        <end position="170"/>
    </location>
</feature>
<dbReference type="InterPro" id="IPR001757">
    <property type="entry name" value="P_typ_ATPase"/>
</dbReference>
<dbReference type="SUPFAM" id="SSF56784">
    <property type="entry name" value="HAD-like"/>
    <property type="match status" value="1"/>
</dbReference>
<evidence type="ECO:0000259" key="26">
    <source>
        <dbReference type="Pfam" id="PF16212"/>
    </source>
</evidence>
<dbReference type="GO" id="GO:1990531">
    <property type="term" value="C:phospholipid-translocating ATPase complex"/>
    <property type="evidence" value="ECO:0007669"/>
    <property type="project" value="UniProtKB-ARBA"/>
</dbReference>
<feature type="region of interest" description="Disordered" evidence="24">
    <location>
        <begin position="1"/>
        <end position="76"/>
    </location>
</feature>
<feature type="transmembrane region" description="Helical" evidence="23">
    <location>
        <begin position="128"/>
        <end position="145"/>
    </location>
</feature>
<comment type="catalytic activity">
    <reaction evidence="19">
        <text>a 1,2-diacyl-sn-glycero-3-phosphocholine(out) + ATP + H2O = a 1,2-diacyl-sn-glycero-3-phosphocholine(in) + ADP + phosphate + H(+)</text>
        <dbReference type="Rhea" id="RHEA:38583"/>
        <dbReference type="ChEBI" id="CHEBI:15377"/>
        <dbReference type="ChEBI" id="CHEBI:15378"/>
        <dbReference type="ChEBI" id="CHEBI:30616"/>
        <dbReference type="ChEBI" id="CHEBI:43474"/>
        <dbReference type="ChEBI" id="CHEBI:57643"/>
        <dbReference type="ChEBI" id="CHEBI:456216"/>
    </reaction>
    <physiologicalReaction direction="left-to-right" evidence="19">
        <dbReference type="Rhea" id="RHEA:38584"/>
    </physiologicalReaction>
</comment>
<feature type="active site" description="4-aspartylphosphate intermediate" evidence="20">
    <location>
        <position position="613"/>
    </location>
</feature>
<keyword evidence="13" id="KW-0445">Lipid transport</keyword>
<keyword evidence="10 22" id="KW-0460">Magnesium</keyword>
<feature type="binding site" evidence="22">
    <location>
        <position position="615"/>
    </location>
    <ligand>
        <name>Mg(2+)</name>
        <dbReference type="ChEBI" id="CHEBI:18420"/>
    </ligand>
</feature>
<name>A0A6A7C2A9_9PEZI</name>
<comment type="similarity">
    <text evidence="3 23">Belongs to the cation transport ATPase (P-type) (TC 3.A.3) family. Type IV subfamily.</text>
</comment>
<evidence type="ECO:0000256" key="22">
    <source>
        <dbReference type="PIRSR" id="PIRSR606539-3"/>
    </source>
</evidence>
<comment type="catalytic activity">
    <reaction evidence="17">
        <text>a beta-D-glucosyl-(1&lt;-&gt;1')-N-acylsphing-4-enine(out) + ATP + H2O = a beta-D-glucosyl-(1&lt;-&gt;1')-N-acylsphing-4-enine(in) + ADP + phosphate + H(+)</text>
        <dbReference type="Rhea" id="RHEA:66036"/>
        <dbReference type="ChEBI" id="CHEBI:15377"/>
        <dbReference type="ChEBI" id="CHEBI:15378"/>
        <dbReference type="ChEBI" id="CHEBI:22801"/>
        <dbReference type="ChEBI" id="CHEBI:30616"/>
        <dbReference type="ChEBI" id="CHEBI:43474"/>
        <dbReference type="ChEBI" id="CHEBI:456216"/>
    </reaction>
    <physiologicalReaction direction="left-to-right" evidence="17">
        <dbReference type="Rhea" id="RHEA:66037"/>
    </physiologicalReaction>
</comment>
<evidence type="ECO:0000256" key="5">
    <source>
        <dbReference type="ARBA" id="ARBA00022475"/>
    </source>
</evidence>
<keyword evidence="9 21" id="KW-0067">ATP-binding</keyword>
<feature type="binding site" evidence="21">
    <location>
        <position position="613"/>
    </location>
    <ligand>
        <name>ATP</name>
        <dbReference type="ChEBI" id="CHEBI:30616"/>
    </ligand>
</feature>
<dbReference type="InterPro" id="IPR018303">
    <property type="entry name" value="ATPase_P-typ_P_site"/>
</dbReference>
<dbReference type="PROSITE" id="PS00154">
    <property type="entry name" value="ATPASE_E1_E2"/>
    <property type="match status" value="1"/>
</dbReference>
<feature type="transmembrane region" description="Helical" evidence="23">
    <location>
        <begin position="499"/>
        <end position="522"/>
    </location>
</feature>
<feature type="domain" description="P-type ATPase N-terminal" evidence="25">
    <location>
        <begin position="98"/>
        <end position="150"/>
    </location>
</feature>
<dbReference type="PANTHER" id="PTHR24092:SF180">
    <property type="entry name" value="PHOSPHOLIPID-TRANSPORTING ATPASE DNF1-RELATED"/>
    <property type="match status" value="1"/>
</dbReference>
<evidence type="ECO:0000256" key="12">
    <source>
        <dbReference type="ARBA" id="ARBA00022989"/>
    </source>
</evidence>
<evidence type="ECO:0000313" key="28">
    <source>
        <dbReference type="Proteomes" id="UP000799421"/>
    </source>
</evidence>
<dbReference type="InterPro" id="IPR006539">
    <property type="entry name" value="P-type_ATPase_IV"/>
</dbReference>
<evidence type="ECO:0000313" key="27">
    <source>
        <dbReference type="EMBL" id="KAF2860838.1"/>
    </source>
</evidence>
<feature type="compositionally biased region" description="Basic and acidic residues" evidence="24">
    <location>
        <begin position="293"/>
        <end position="307"/>
    </location>
</feature>
<proteinExistence type="inferred from homology"/>
<comment type="cofactor">
    <cofactor evidence="1 22">
        <name>Mg(2+)</name>
        <dbReference type="ChEBI" id="CHEBI:18420"/>
    </cofactor>
</comment>
<reference evidence="27" key="1">
    <citation type="journal article" date="2020" name="Stud. Mycol.">
        <title>101 Dothideomycetes genomes: a test case for predicting lifestyles and emergence of pathogens.</title>
        <authorList>
            <person name="Haridas S."/>
            <person name="Albert R."/>
            <person name="Binder M."/>
            <person name="Bloem J."/>
            <person name="Labutti K."/>
            <person name="Salamov A."/>
            <person name="Andreopoulos B."/>
            <person name="Baker S."/>
            <person name="Barry K."/>
            <person name="Bills G."/>
            <person name="Bluhm B."/>
            <person name="Cannon C."/>
            <person name="Castanera R."/>
            <person name="Culley D."/>
            <person name="Daum C."/>
            <person name="Ezra D."/>
            <person name="Gonzalez J."/>
            <person name="Henrissat B."/>
            <person name="Kuo A."/>
            <person name="Liang C."/>
            <person name="Lipzen A."/>
            <person name="Lutzoni F."/>
            <person name="Magnuson J."/>
            <person name="Mondo S."/>
            <person name="Nolan M."/>
            <person name="Ohm R."/>
            <person name="Pangilinan J."/>
            <person name="Park H.-J."/>
            <person name="Ramirez L."/>
            <person name="Alfaro M."/>
            <person name="Sun H."/>
            <person name="Tritt A."/>
            <person name="Yoshinaga Y."/>
            <person name="Zwiers L.-H."/>
            <person name="Turgeon B."/>
            <person name="Goodwin S."/>
            <person name="Spatafora J."/>
            <person name="Crous P."/>
            <person name="Grigoriev I."/>
        </authorList>
    </citation>
    <scope>NUCLEOTIDE SEQUENCE</scope>
    <source>
        <strain evidence="27">CBS 480.64</strain>
    </source>
</reference>
<dbReference type="GO" id="GO:0007163">
    <property type="term" value="P:establishment or maintenance of cell polarity"/>
    <property type="evidence" value="ECO:0007669"/>
    <property type="project" value="UniProtKB-ARBA"/>
</dbReference>
<comment type="catalytic activity">
    <reaction evidence="18">
        <text>a 1,2-diacyl-sn-glycero-3-phospho-L-serine(out) + ATP + H2O = a 1,2-diacyl-sn-glycero-3-phospho-L-serine(in) + ADP + phosphate + H(+)</text>
        <dbReference type="Rhea" id="RHEA:38567"/>
        <dbReference type="ChEBI" id="CHEBI:15377"/>
        <dbReference type="ChEBI" id="CHEBI:15378"/>
        <dbReference type="ChEBI" id="CHEBI:30616"/>
        <dbReference type="ChEBI" id="CHEBI:43474"/>
        <dbReference type="ChEBI" id="CHEBI:57262"/>
        <dbReference type="ChEBI" id="CHEBI:456216"/>
    </reaction>
    <physiologicalReaction direction="left-to-right" evidence="18">
        <dbReference type="Rhea" id="RHEA:38568"/>
    </physiologicalReaction>
</comment>
<evidence type="ECO:0000256" key="24">
    <source>
        <dbReference type="SAM" id="MobiDB-lite"/>
    </source>
</evidence>
<dbReference type="GO" id="GO:0140346">
    <property type="term" value="F:phosphatidylserine flippase activity"/>
    <property type="evidence" value="ECO:0007669"/>
    <property type="project" value="UniProtKB-ARBA"/>
</dbReference>
<feature type="binding site" evidence="22">
    <location>
        <position position="1057"/>
    </location>
    <ligand>
        <name>Mg(2+)</name>
        <dbReference type="ChEBI" id="CHEBI:18420"/>
    </ligand>
</feature>
<evidence type="ECO:0000256" key="16">
    <source>
        <dbReference type="ARBA" id="ARBA00049128"/>
    </source>
</evidence>
<evidence type="ECO:0000256" key="8">
    <source>
        <dbReference type="ARBA" id="ARBA00022741"/>
    </source>
</evidence>
<feature type="binding site" evidence="21">
    <location>
        <position position="747"/>
    </location>
    <ligand>
        <name>ATP</name>
        <dbReference type="ChEBI" id="CHEBI:30616"/>
    </ligand>
</feature>
<feature type="binding site" evidence="21">
    <location>
        <position position="928"/>
    </location>
    <ligand>
        <name>ATP</name>
        <dbReference type="ChEBI" id="CHEBI:30616"/>
    </ligand>
</feature>
<evidence type="ECO:0000256" key="23">
    <source>
        <dbReference type="RuleBase" id="RU362033"/>
    </source>
</evidence>
<dbReference type="FunFam" id="3.40.50.1000:FF:000108">
    <property type="entry name" value="Phospholipid-transporting ATPase"/>
    <property type="match status" value="1"/>
</dbReference>
<dbReference type="InterPro" id="IPR032631">
    <property type="entry name" value="P-type_ATPase_N"/>
</dbReference>
<dbReference type="Pfam" id="PF13246">
    <property type="entry name" value="Cation_ATPase"/>
    <property type="match status" value="1"/>
</dbReference>
<organism evidence="27 28">
    <name type="scientific">Piedraia hortae CBS 480.64</name>
    <dbReference type="NCBI Taxonomy" id="1314780"/>
    <lineage>
        <taxon>Eukaryota</taxon>
        <taxon>Fungi</taxon>
        <taxon>Dikarya</taxon>
        <taxon>Ascomycota</taxon>
        <taxon>Pezizomycotina</taxon>
        <taxon>Dothideomycetes</taxon>
        <taxon>Dothideomycetidae</taxon>
        <taxon>Capnodiales</taxon>
        <taxon>Piedraiaceae</taxon>
        <taxon>Piedraia</taxon>
    </lineage>
</organism>
<feature type="binding site" evidence="22">
    <location>
        <position position="1061"/>
    </location>
    <ligand>
        <name>Mg(2+)</name>
        <dbReference type="ChEBI" id="CHEBI:18420"/>
    </ligand>
</feature>
<evidence type="ECO:0000256" key="20">
    <source>
        <dbReference type="PIRSR" id="PIRSR606539-1"/>
    </source>
</evidence>
<feature type="region of interest" description="Disordered" evidence="24">
    <location>
        <begin position="1363"/>
        <end position="1419"/>
    </location>
</feature>
<comment type="catalytic activity">
    <reaction evidence="15 23">
        <text>ATP + H2O + phospholipidSide 1 = ADP + phosphate + phospholipidSide 2.</text>
        <dbReference type="EC" id="7.6.2.1"/>
    </reaction>
</comment>
<gene>
    <name evidence="27" type="ORF">K470DRAFT_270457</name>
</gene>
<evidence type="ECO:0000256" key="13">
    <source>
        <dbReference type="ARBA" id="ARBA00023055"/>
    </source>
</evidence>
<feature type="transmembrane region" description="Helical" evidence="23">
    <location>
        <begin position="1197"/>
        <end position="1218"/>
    </location>
</feature>
<feature type="transmembrane region" description="Helical" evidence="23">
    <location>
        <begin position="1146"/>
        <end position="1167"/>
    </location>
</feature>
<dbReference type="InterPro" id="IPR032630">
    <property type="entry name" value="P_typ_ATPase_c"/>
</dbReference>
<evidence type="ECO:0000256" key="11">
    <source>
        <dbReference type="ARBA" id="ARBA00022967"/>
    </source>
</evidence>
<dbReference type="EC" id="7.6.2.1" evidence="23"/>
<feature type="region of interest" description="Disordered" evidence="24">
    <location>
        <begin position="1436"/>
        <end position="1497"/>
    </location>
</feature>
<dbReference type="InterPro" id="IPR023214">
    <property type="entry name" value="HAD_sf"/>
</dbReference>
<evidence type="ECO:0000256" key="9">
    <source>
        <dbReference type="ARBA" id="ARBA00022840"/>
    </source>
</evidence>
<dbReference type="SUPFAM" id="SSF81653">
    <property type="entry name" value="Calcium ATPase, transduction domain A"/>
    <property type="match status" value="1"/>
</dbReference>
<evidence type="ECO:0000256" key="21">
    <source>
        <dbReference type="PIRSR" id="PIRSR606539-2"/>
    </source>
</evidence>
<dbReference type="InterPro" id="IPR044492">
    <property type="entry name" value="P_typ_ATPase_HD_dom"/>
</dbReference>
<evidence type="ECO:0000256" key="3">
    <source>
        <dbReference type="ARBA" id="ARBA00008109"/>
    </source>
</evidence>
<evidence type="ECO:0000256" key="10">
    <source>
        <dbReference type="ARBA" id="ARBA00022842"/>
    </source>
</evidence>
<dbReference type="FunFam" id="3.40.1110.10:FF:000048">
    <property type="entry name" value="Phospholipid-transporting ATPase"/>
    <property type="match status" value="1"/>
</dbReference>
<keyword evidence="7 22" id="KW-0479">Metal-binding</keyword>
<dbReference type="SFLD" id="SFLDG00002">
    <property type="entry name" value="C1.7:_P-type_atpase_like"/>
    <property type="match status" value="1"/>
</dbReference>
<evidence type="ECO:0000256" key="19">
    <source>
        <dbReference type="ARBA" id="ARBA00052223"/>
    </source>
</evidence>
<dbReference type="Gene3D" id="3.40.50.1000">
    <property type="entry name" value="HAD superfamily/HAD-like"/>
    <property type="match status" value="1"/>
</dbReference>
<dbReference type="InterPro" id="IPR023299">
    <property type="entry name" value="ATPase_P-typ_cyto_dom_N"/>
</dbReference>
<dbReference type="PRINTS" id="PR00119">
    <property type="entry name" value="CATATPASE"/>
</dbReference>
<feature type="transmembrane region" description="Helical" evidence="23">
    <location>
        <begin position="1303"/>
        <end position="1323"/>
    </location>
</feature>
<dbReference type="FunFam" id="3.40.50.1000:FF:000001">
    <property type="entry name" value="Phospholipid-transporting ATPase IC"/>
    <property type="match status" value="1"/>
</dbReference>
<feature type="binding site" evidence="21">
    <location>
        <position position="614"/>
    </location>
    <ligand>
        <name>ATP</name>
        <dbReference type="ChEBI" id="CHEBI:30616"/>
    </ligand>
</feature>
<dbReference type="InterPro" id="IPR036412">
    <property type="entry name" value="HAD-like_sf"/>
</dbReference>
<feature type="transmembrane region" description="Helical" evidence="23">
    <location>
        <begin position="542"/>
        <end position="565"/>
    </location>
</feature>
<dbReference type="PANTHER" id="PTHR24092">
    <property type="entry name" value="PROBABLE PHOSPHOLIPID-TRANSPORTING ATPASE"/>
    <property type="match status" value="1"/>
</dbReference>
<feature type="domain" description="P-type ATPase C-terminal" evidence="26">
    <location>
        <begin position="1083"/>
        <end position="1332"/>
    </location>
</feature>
<feature type="binding site" evidence="21">
    <location>
        <position position="1037"/>
    </location>
    <ligand>
        <name>ATP</name>
        <dbReference type="ChEBI" id="CHEBI:30616"/>
    </ligand>
</feature>
<accession>A0A6A7C2A9</accession>
<feature type="binding site" evidence="21">
    <location>
        <position position="926"/>
    </location>
    <ligand>
        <name>ATP</name>
        <dbReference type="ChEBI" id="CHEBI:30616"/>
    </ligand>
</feature>
<keyword evidence="5" id="KW-1003">Cell membrane</keyword>
<feature type="transmembrane region" description="Helical" evidence="23">
    <location>
        <begin position="1115"/>
        <end position="1134"/>
    </location>
</feature>
<dbReference type="OrthoDB" id="377733at2759"/>
<dbReference type="GO" id="GO:0006897">
    <property type="term" value="P:endocytosis"/>
    <property type="evidence" value="ECO:0007669"/>
    <property type="project" value="UniProtKB-ARBA"/>
</dbReference>
<keyword evidence="11 23" id="KW-1278">Translocase</keyword>
<feature type="compositionally biased region" description="Basic residues" evidence="24">
    <location>
        <begin position="31"/>
        <end position="43"/>
    </location>
</feature>
<feature type="binding site" evidence="21">
    <location>
        <position position="788"/>
    </location>
    <ligand>
        <name>ATP</name>
        <dbReference type="ChEBI" id="CHEBI:30616"/>
    </ligand>
</feature>
<dbReference type="GO" id="GO:0000287">
    <property type="term" value="F:magnesium ion binding"/>
    <property type="evidence" value="ECO:0007669"/>
    <property type="project" value="UniProtKB-UniRule"/>
</dbReference>
<feature type="binding site" evidence="21">
    <location>
        <position position="811"/>
    </location>
    <ligand>
        <name>ATP</name>
        <dbReference type="ChEBI" id="CHEBI:30616"/>
    </ligand>
</feature>
<feature type="binding site" evidence="21">
    <location>
        <position position="927"/>
    </location>
    <ligand>
        <name>ATP</name>
        <dbReference type="ChEBI" id="CHEBI:30616"/>
    </ligand>
</feature>
<dbReference type="EMBL" id="MU005978">
    <property type="protein sequence ID" value="KAF2860838.1"/>
    <property type="molecule type" value="Genomic_DNA"/>
</dbReference>
<comment type="catalytic activity">
    <reaction evidence="16">
        <text>a 1,2-diacyl-sn-glycero-3-phosphoethanolamine(out) + ATP + H2O = a 1,2-diacyl-sn-glycero-3-phosphoethanolamine(in) + ADP + phosphate + H(+)</text>
        <dbReference type="Rhea" id="RHEA:66132"/>
        <dbReference type="ChEBI" id="CHEBI:15377"/>
        <dbReference type="ChEBI" id="CHEBI:15378"/>
        <dbReference type="ChEBI" id="CHEBI:30616"/>
        <dbReference type="ChEBI" id="CHEBI:43474"/>
        <dbReference type="ChEBI" id="CHEBI:64612"/>
        <dbReference type="ChEBI" id="CHEBI:456216"/>
    </reaction>
    <physiologicalReaction direction="left-to-right" evidence="16">
        <dbReference type="Rhea" id="RHEA:66133"/>
    </physiologicalReaction>
</comment>
<evidence type="ECO:0000256" key="4">
    <source>
        <dbReference type="ARBA" id="ARBA00022448"/>
    </source>
</evidence>
<keyword evidence="4" id="KW-0813">Transport</keyword>
<dbReference type="InterPro" id="IPR008250">
    <property type="entry name" value="ATPase_P-typ_transduc_dom_A_sf"/>
</dbReference>
<dbReference type="SUPFAM" id="SSF81660">
    <property type="entry name" value="Metal cation-transporting ATPase, ATP-binding domain N"/>
    <property type="match status" value="1"/>
</dbReference>
<feature type="compositionally biased region" description="Gly residues" evidence="24">
    <location>
        <begin position="61"/>
        <end position="74"/>
    </location>
</feature>
<feature type="compositionally biased region" description="Basic and acidic residues" evidence="24">
    <location>
        <begin position="253"/>
        <end position="270"/>
    </location>
</feature>
<evidence type="ECO:0000256" key="1">
    <source>
        <dbReference type="ARBA" id="ARBA00001946"/>
    </source>
</evidence>
<evidence type="ECO:0000256" key="15">
    <source>
        <dbReference type="ARBA" id="ARBA00034036"/>
    </source>
</evidence>
<dbReference type="InterPro" id="IPR023298">
    <property type="entry name" value="ATPase_P-typ_TM_dom_sf"/>
</dbReference>
<evidence type="ECO:0000256" key="2">
    <source>
        <dbReference type="ARBA" id="ARBA00004651"/>
    </source>
</evidence>
<evidence type="ECO:0000256" key="18">
    <source>
        <dbReference type="ARBA" id="ARBA00051303"/>
    </source>
</evidence>
<dbReference type="Pfam" id="PF16209">
    <property type="entry name" value="PhoLip_ATPase_N"/>
    <property type="match status" value="1"/>
</dbReference>
<feature type="binding site" evidence="21">
    <location>
        <position position="1060"/>
    </location>
    <ligand>
        <name>ATP</name>
        <dbReference type="ChEBI" id="CHEBI:30616"/>
    </ligand>
</feature>
<feature type="compositionally biased region" description="Basic and acidic residues" evidence="24">
    <location>
        <begin position="1485"/>
        <end position="1497"/>
    </location>
</feature>
<dbReference type="Gene3D" id="2.70.150.10">
    <property type="entry name" value="Calcium-transporting ATPase, cytoplasmic transduction domain A"/>
    <property type="match status" value="1"/>
</dbReference>
<evidence type="ECO:0000256" key="7">
    <source>
        <dbReference type="ARBA" id="ARBA00022723"/>
    </source>
</evidence>
<dbReference type="GO" id="GO:0016887">
    <property type="term" value="F:ATP hydrolysis activity"/>
    <property type="evidence" value="ECO:0007669"/>
    <property type="project" value="InterPro"/>
</dbReference>
<evidence type="ECO:0000256" key="6">
    <source>
        <dbReference type="ARBA" id="ARBA00022692"/>
    </source>
</evidence>
<dbReference type="SFLD" id="SFLDF00027">
    <property type="entry name" value="p-type_atpase"/>
    <property type="match status" value="1"/>
</dbReference>
<comment type="subcellular location">
    <subcellularLocation>
        <location evidence="2">Cell membrane</location>
        <topology evidence="2">Multi-pass membrane protein</topology>
    </subcellularLocation>
    <subcellularLocation>
        <location evidence="23">Membrane</location>
        <topology evidence="23">Multi-pass membrane protein</topology>
    </subcellularLocation>
</comment>
<dbReference type="GO" id="GO:0099040">
    <property type="term" value="P:ceramide translocation"/>
    <property type="evidence" value="ECO:0007669"/>
    <property type="project" value="UniProtKB-ARBA"/>
</dbReference>
<keyword evidence="14 23" id="KW-0472">Membrane</keyword>
<evidence type="ECO:0000259" key="25">
    <source>
        <dbReference type="Pfam" id="PF16209"/>
    </source>
</evidence>
<dbReference type="SFLD" id="SFLDS00003">
    <property type="entry name" value="Haloacid_Dehalogenase"/>
    <property type="match status" value="1"/>
</dbReference>
<dbReference type="GO" id="GO:0140351">
    <property type="term" value="F:glycosylceramide flippase activity"/>
    <property type="evidence" value="ECO:0007669"/>
    <property type="project" value="UniProtKB-ARBA"/>
</dbReference>
<keyword evidence="6 23" id="KW-0812">Transmembrane</keyword>
<dbReference type="SUPFAM" id="SSF81665">
    <property type="entry name" value="Calcium ATPase, transmembrane domain M"/>
    <property type="match status" value="1"/>
</dbReference>
<feature type="compositionally biased region" description="Basic and acidic residues" evidence="24">
    <location>
        <begin position="1446"/>
        <end position="1459"/>
    </location>
</feature>
<feature type="region of interest" description="Disordered" evidence="24">
    <location>
        <begin position="252"/>
        <end position="332"/>
    </location>
</feature>
<keyword evidence="28" id="KW-1185">Reference proteome</keyword>
<dbReference type="NCBIfam" id="TIGR01652">
    <property type="entry name" value="ATPase-Plipid"/>
    <property type="match status" value="1"/>
</dbReference>
<dbReference type="Pfam" id="PF16212">
    <property type="entry name" value="PhoLip_ATPase_C"/>
    <property type="match status" value="1"/>
</dbReference>
<dbReference type="NCBIfam" id="TIGR01494">
    <property type="entry name" value="ATPase_P-type"/>
    <property type="match status" value="1"/>
</dbReference>
<dbReference type="GO" id="GO:0070867">
    <property type="term" value="C:mating projection tip membrane"/>
    <property type="evidence" value="ECO:0007669"/>
    <property type="project" value="UniProtKB-ARBA"/>
</dbReference>
<feature type="binding site" evidence="21">
    <location>
        <position position="1061"/>
    </location>
    <ligand>
        <name>ATP</name>
        <dbReference type="ChEBI" id="CHEBI:30616"/>
    </ligand>
</feature>
<feature type="binding site" evidence="21">
    <location>
        <position position="846"/>
    </location>
    <ligand>
        <name>ATP</name>
        <dbReference type="ChEBI" id="CHEBI:30616"/>
    </ligand>
</feature>
<protein>
    <recommendedName>
        <fullName evidence="23">Phospholipid-transporting ATPase</fullName>
        <ecNumber evidence="23">7.6.2.1</ecNumber>
    </recommendedName>
</protein>
<keyword evidence="8 21" id="KW-0547">Nucleotide-binding</keyword>
<dbReference type="CDD" id="cd02073">
    <property type="entry name" value="P-type_ATPase_APLT_Dnf-like"/>
    <property type="match status" value="1"/>
</dbReference>
<feature type="binding site" evidence="21">
    <location>
        <position position="615"/>
    </location>
    <ligand>
        <name>ATP</name>
        <dbReference type="ChEBI" id="CHEBI:30616"/>
    </ligand>
</feature>
<feature type="compositionally biased region" description="Basic and acidic residues" evidence="24">
    <location>
        <begin position="1371"/>
        <end position="1381"/>
    </location>
</feature>
<feature type="binding site" evidence="22">
    <location>
        <position position="613"/>
    </location>
    <ligand>
        <name>Mg(2+)</name>
        <dbReference type="ChEBI" id="CHEBI:18420"/>
    </ligand>
</feature>
<dbReference type="Proteomes" id="UP000799421">
    <property type="component" value="Unassembled WGS sequence"/>
</dbReference>
<feature type="binding site" evidence="21">
    <location>
        <position position="1031"/>
    </location>
    <ligand>
        <name>ATP</name>
        <dbReference type="ChEBI" id="CHEBI:30616"/>
    </ligand>
</feature>
<evidence type="ECO:0000256" key="17">
    <source>
        <dbReference type="ARBA" id="ARBA00050913"/>
    </source>
</evidence>